<evidence type="ECO:0000256" key="1">
    <source>
        <dbReference type="SAM" id="Coils"/>
    </source>
</evidence>
<feature type="coiled-coil region" evidence="1">
    <location>
        <begin position="103"/>
        <end position="173"/>
    </location>
</feature>
<evidence type="ECO:0008006" key="5">
    <source>
        <dbReference type="Google" id="ProtNLM"/>
    </source>
</evidence>
<name>A0A2R5GQL5_9STRA</name>
<feature type="region of interest" description="Disordered" evidence="2">
    <location>
        <begin position="49"/>
        <end position="95"/>
    </location>
</feature>
<evidence type="ECO:0000313" key="3">
    <source>
        <dbReference type="EMBL" id="GBG33176.1"/>
    </source>
</evidence>
<evidence type="ECO:0000313" key="4">
    <source>
        <dbReference type="Proteomes" id="UP000241890"/>
    </source>
</evidence>
<keyword evidence="4" id="KW-1185">Reference proteome</keyword>
<dbReference type="AlphaFoldDB" id="A0A2R5GQL5"/>
<sequence>MEAGERVKQEPEGGRWILEDLEARIAALKEQQQSGCADLRHLDAELAGFERDEAARKKRPRREGVEADESQDWQQKGHDEEGRKDDALRATMSKNAIACKRSREKRKATLEGLRRRNRELEDQRHIFLERIAELQIKLLSANEVHKPDISRENELLRNEIAQYKTLIQNIVDATTSSPPVLHEERVRELRGYTNKCVNDAAGLLHSSPSWTEGPVVPLGDGLELRFRFQMLPIGAAPEHTKRFNIRIEIHNLPMDANKLADKFWDSIPIIWRNKIAHEAPDRVKRAFVHFDAPKLSECSEYLDARLKCYQYSEDRSRMSTGETIVSLISLLGFTREHRMLDPRDILPTLAGGTDAQSEPQIPSTGLMPLPITSFADITKTFERAGFFTKEHLELLTTARTPSVTVGNVFIPGTPDANGNPRCHFVDVLSNPVGYFRAISSIDSFYDADNGIGQVIKDDMVSYAKLVISFAKLIDRPQDELPTKW</sequence>
<dbReference type="InParanoid" id="A0A2R5GQL5"/>
<keyword evidence="1" id="KW-0175">Coiled coil</keyword>
<reference evidence="3 4" key="1">
    <citation type="submission" date="2017-12" db="EMBL/GenBank/DDBJ databases">
        <title>Sequencing, de novo assembly and annotation of complete genome of a new Thraustochytrid species, strain FCC1311.</title>
        <authorList>
            <person name="Sedici K."/>
            <person name="Godart F."/>
            <person name="Aiese Cigliano R."/>
            <person name="Sanseverino W."/>
            <person name="Barakat M."/>
            <person name="Ortet P."/>
            <person name="Marechal E."/>
            <person name="Cagnac O."/>
            <person name="Amato A."/>
        </authorList>
    </citation>
    <scope>NUCLEOTIDE SEQUENCE [LARGE SCALE GENOMIC DNA]</scope>
</reference>
<organism evidence="3 4">
    <name type="scientific">Hondaea fermentalgiana</name>
    <dbReference type="NCBI Taxonomy" id="2315210"/>
    <lineage>
        <taxon>Eukaryota</taxon>
        <taxon>Sar</taxon>
        <taxon>Stramenopiles</taxon>
        <taxon>Bigyra</taxon>
        <taxon>Labyrinthulomycetes</taxon>
        <taxon>Thraustochytrida</taxon>
        <taxon>Thraustochytriidae</taxon>
        <taxon>Hondaea</taxon>
    </lineage>
</organism>
<dbReference type="Proteomes" id="UP000241890">
    <property type="component" value="Unassembled WGS sequence"/>
</dbReference>
<dbReference type="CDD" id="cd14686">
    <property type="entry name" value="bZIP"/>
    <property type="match status" value="1"/>
</dbReference>
<proteinExistence type="predicted"/>
<evidence type="ECO:0000256" key="2">
    <source>
        <dbReference type="SAM" id="MobiDB-lite"/>
    </source>
</evidence>
<protein>
    <recommendedName>
        <fullName evidence="5">BZIP domain-containing protein</fullName>
    </recommendedName>
</protein>
<feature type="compositionally biased region" description="Basic and acidic residues" evidence="2">
    <location>
        <begin position="75"/>
        <end position="88"/>
    </location>
</feature>
<accession>A0A2R5GQL5</accession>
<dbReference type="EMBL" id="BEYU01000147">
    <property type="protein sequence ID" value="GBG33176.1"/>
    <property type="molecule type" value="Genomic_DNA"/>
</dbReference>
<comment type="caution">
    <text evidence="3">The sequence shown here is derived from an EMBL/GenBank/DDBJ whole genome shotgun (WGS) entry which is preliminary data.</text>
</comment>
<gene>
    <name evidence="3" type="ORF">FCC1311_094002</name>
</gene>